<reference evidence="2" key="1">
    <citation type="submission" date="2019-06" db="EMBL/GenBank/DDBJ databases">
        <title>Alistipes onderdonkii subsp. vulgaris subsp. nov., Alistipes dispar sp. nov. and Alistipes communis sp. nov., isolated from human faeces, and creation of Alistipes onderdonkii subsp. onderdonkii subsp. nov.</title>
        <authorList>
            <person name="Sakamoto M."/>
            <person name="Ikeyama N."/>
            <person name="Ogata Y."/>
            <person name="Suda W."/>
            <person name="Iino T."/>
            <person name="Hattori M."/>
            <person name="Ohkuma M."/>
        </authorList>
    </citation>
    <scope>NUCLEOTIDE SEQUENCE [LARGE SCALE GENOMIC DNA]</scope>
    <source>
        <strain evidence="2">5CPEGH6</strain>
    </source>
</reference>
<sequence>MKEVIDFLRRLHDNNDREWFDAHRAEWTRVKGLFGAFTERLIEGVSSFDPSVRGVRVQDCTYRIARDTRFSPDKSPYKTYIGAYIAPKGKKSGFAGYYFHIEPCADSLVWCNMLSAGLYCPEPTVLRSVREEILDNGAAIAAAIGRARGFRLCRANSLKRVPTGFPADSEWSDMLKLKDFYLEKPVTEEFLLADDLLERTLAEFRRTQPFVAILNRAVQYAYEEMGG</sequence>
<evidence type="ECO:0000313" key="1">
    <source>
        <dbReference type="EMBL" id="BBL07549.1"/>
    </source>
</evidence>
<keyword evidence="2" id="KW-1185">Reference proteome</keyword>
<dbReference type="AlphaFoldDB" id="A0A4Y1X4Y4"/>
<dbReference type="RefSeq" id="WP_141429707.1">
    <property type="nucleotide sequence ID" value="NZ_AP019736.1"/>
</dbReference>
<dbReference type="OrthoDB" id="9794241at2"/>
<organism evidence="1 2">
    <name type="scientific">Alistipes dispar</name>
    <dbReference type="NCBI Taxonomy" id="2585119"/>
    <lineage>
        <taxon>Bacteria</taxon>
        <taxon>Pseudomonadati</taxon>
        <taxon>Bacteroidota</taxon>
        <taxon>Bacteroidia</taxon>
        <taxon>Bacteroidales</taxon>
        <taxon>Rikenellaceae</taxon>
        <taxon>Alistipes</taxon>
    </lineage>
</organism>
<dbReference type="InterPro" id="IPR012808">
    <property type="entry name" value="CHP02453"/>
</dbReference>
<gene>
    <name evidence="1" type="ORF">A5CPEGH6_21870</name>
</gene>
<name>A0A4Y1X4Y4_9BACT</name>
<dbReference type="PIRSF" id="PIRSF028451">
    <property type="entry name" value="UCP028451"/>
    <property type="match status" value="1"/>
</dbReference>
<proteinExistence type="predicted"/>
<dbReference type="KEGG" id="ada:A5CPEGH6_21870"/>
<dbReference type="InterPro" id="IPR015996">
    <property type="entry name" value="UCP028451"/>
</dbReference>
<dbReference type="GeneID" id="98674174"/>
<accession>A0A4Y1X4Y4</accession>
<dbReference type="PANTHER" id="PTHR36452">
    <property type="entry name" value="CHROMOSOME 12, WHOLE GENOME SHOTGUN SEQUENCE"/>
    <property type="match status" value="1"/>
</dbReference>
<dbReference type="Proteomes" id="UP000319374">
    <property type="component" value="Chromosome"/>
</dbReference>
<protein>
    <submittedName>
        <fullName evidence="1">TIGR02453 family protein</fullName>
    </submittedName>
</protein>
<dbReference type="NCBIfam" id="TIGR02453">
    <property type="entry name" value="TIGR02453 family protein"/>
    <property type="match status" value="1"/>
</dbReference>
<dbReference type="Pfam" id="PF09365">
    <property type="entry name" value="DUF2461"/>
    <property type="match status" value="1"/>
</dbReference>
<evidence type="ECO:0000313" key="2">
    <source>
        <dbReference type="Proteomes" id="UP000319374"/>
    </source>
</evidence>
<dbReference type="EMBL" id="AP019736">
    <property type="protein sequence ID" value="BBL07549.1"/>
    <property type="molecule type" value="Genomic_DNA"/>
</dbReference>
<dbReference type="PANTHER" id="PTHR36452:SF1">
    <property type="entry name" value="DUF2461 DOMAIN-CONTAINING PROTEIN"/>
    <property type="match status" value="1"/>
</dbReference>